<keyword evidence="5" id="KW-1185">Reference proteome</keyword>
<evidence type="ECO:0000259" key="3">
    <source>
        <dbReference type="PROSITE" id="PS51186"/>
    </source>
</evidence>
<sequence length="171" mass="18857">MITFQPMLPAEFPAYLDYFIADYADEIAENYAMSSAAARILAEREVAAELPAGPQTAGQELLCIFSEQNPAQPIGYLWYRSDKDHHSAFVCDFCILPEYRGQGRGHSALAALEAMMRQQGYTEIKLRVAADNARAQHLYAVGGFRVTGLNMSKRIGAEAVPEKALANEPII</sequence>
<evidence type="ECO:0000313" key="4">
    <source>
        <dbReference type="EMBL" id="WFS22106.1"/>
    </source>
</evidence>
<protein>
    <submittedName>
        <fullName evidence="4">GNAT family N-acetyltransferase</fullName>
    </submittedName>
</protein>
<dbReference type="InterPro" id="IPR000182">
    <property type="entry name" value="GNAT_dom"/>
</dbReference>
<dbReference type="CDD" id="cd04301">
    <property type="entry name" value="NAT_SF"/>
    <property type="match status" value="1"/>
</dbReference>
<dbReference type="PANTHER" id="PTHR43420:SF47">
    <property type="entry name" value="N-ACETYLTRANSFERASE DOMAIN-CONTAINING PROTEIN"/>
    <property type="match status" value="1"/>
</dbReference>
<organism evidence="4 5">
    <name type="scientific">Rhizobium rhododendri</name>
    <dbReference type="NCBI Taxonomy" id="2506430"/>
    <lineage>
        <taxon>Bacteria</taxon>
        <taxon>Pseudomonadati</taxon>
        <taxon>Pseudomonadota</taxon>
        <taxon>Alphaproteobacteria</taxon>
        <taxon>Hyphomicrobiales</taxon>
        <taxon>Rhizobiaceae</taxon>
        <taxon>Rhizobium/Agrobacterium group</taxon>
        <taxon>Rhizobium</taxon>
    </lineage>
</organism>
<name>A0ABY8IFY5_9HYPH</name>
<evidence type="ECO:0000256" key="2">
    <source>
        <dbReference type="ARBA" id="ARBA00023315"/>
    </source>
</evidence>
<dbReference type="Proteomes" id="UP000318939">
    <property type="component" value="Chromosome"/>
</dbReference>
<dbReference type="SUPFAM" id="SSF55729">
    <property type="entry name" value="Acyl-CoA N-acyltransferases (Nat)"/>
    <property type="match status" value="1"/>
</dbReference>
<dbReference type="EMBL" id="CP117267">
    <property type="protein sequence ID" value="WFS22106.1"/>
    <property type="molecule type" value="Genomic_DNA"/>
</dbReference>
<evidence type="ECO:0000256" key="1">
    <source>
        <dbReference type="ARBA" id="ARBA00022679"/>
    </source>
</evidence>
<dbReference type="PANTHER" id="PTHR43420">
    <property type="entry name" value="ACETYLTRANSFERASE"/>
    <property type="match status" value="1"/>
</dbReference>
<keyword evidence="2" id="KW-0012">Acyltransferase</keyword>
<proteinExistence type="predicted"/>
<dbReference type="RefSeq" id="WP_142831494.1">
    <property type="nucleotide sequence ID" value="NZ_CP117267.1"/>
</dbReference>
<feature type="domain" description="N-acetyltransferase" evidence="3">
    <location>
        <begin position="2"/>
        <end position="167"/>
    </location>
</feature>
<dbReference type="InterPro" id="IPR016181">
    <property type="entry name" value="Acyl_CoA_acyltransferase"/>
</dbReference>
<reference evidence="4" key="2">
    <citation type="journal article" date="2023" name="MicrobiologyOpen">
        <title>Genomics of the tumorigenes clade of the family Rhizobiaceae and description of Rhizobium rhododendri sp. nov.</title>
        <authorList>
            <person name="Kuzmanovic N."/>
            <person name="diCenzo G.C."/>
            <person name="Bunk B."/>
            <person name="Sproeer C."/>
            <person name="Fruehling A."/>
            <person name="Neumann-Schaal M."/>
            <person name="Overmann J."/>
            <person name="Smalla K."/>
        </authorList>
    </citation>
    <scope>NUCLEOTIDE SEQUENCE</scope>
    <source>
        <strain evidence="4">Rho-6.2</strain>
    </source>
</reference>
<dbReference type="InterPro" id="IPR050680">
    <property type="entry name" value="YpeA/RimI_acetyltransf"/>
</dbReference>
<dbReference type="Pfam" id="PF00583">
    <property type="entry name" value="Acetyltransf_1"/>
    <property type="match status" value="1"/>
</dbReference>
<evidence type="ECO:0000313" key="5">
    <source>
        <dbReference type="Proteomes" id="UP000318939"/>
    </source>
</evidence>
<dbReference type="PROSITE" id="PS51186">
    <property type="entry name" value="GNAT"/>
    <property type="match status" value="1"/>
</dbReference>
<accession>A0ABY8IFY5</accession>
<keyword evidence="1" id="KW-0808">Transferase</keyword>
<reference evidence="4" key="1">
    <citation type="journal article" date="2019" name="Phytopathology">
        <title>A Novel Group of Rhizobium tumorigenes-Like Agrobacteria Associated with Crown Gall Disease of Rhododendron and Blueberry.</title>
        <authorList>
            <person name="Kuzmanovic N."/>
            <person name="Behrens P."/>
            <person name="Idczak E."/>
            <person name="Wagner S."/>
            <person name="Gotz M."/>
            <person name="Sproer C."/>
            <person name="Bunk B."/>
            <person name="Overmann J."/>
            <person name="Smalla K."/>
        </authorList>
    </citation>
    <scope>NUCLEOTIDE SEQUENCE</scope>
    <source>
        <strain evidence="4">Rho-6.2</strain>
    </source>
</reference>
<dbReference type="Gene3D" id="3.40.630.30">
    <property type="match status" value="1"/>
</dbReference>
<gene>
    <name evidence="4" type="ORF">PR018_13155</name>
</gene>